<organism evidence="4 5">
    <name type="scientific">Cylindrodendrum hubeiense</name>
    <dbReference type="NCBI Taxonomy" id="595255"/>
    <lineage>
        <taxon>Eukaryota</taxon>
        <taxon>Fungi</taxon>
        <taxon>Dikarya</taxon>
        <taxon>Ascomycota</taxon>
        <taxon>Pezizomycotina</taxon>
        <taxon>Sordariomycetes</taxon>
        <taxon>Hypocreomycetidae</taxon>
        <taxon>Hypocreales</taxon>
        <taxon>Nectriaceae</taxon>
        <taxon>Cylindrodendrum</taxon>
    </lineage>
</organism>
<gene>
    <name evidence="4" type="ORF">G7Z17_g14</name>
</gene>
<protein>
    <recommendedName>
        <fullName evidence="3">Nephrocystin 3-like N-terminal domain-containing protein</fullName>
    </recommendedName>
</protein>
<dbReference type="EMBL" id="JAANBB010000001">
    <property type="protein sequence ID" value="KAF7558198.1"/>
    <property type="molecule type" value="Genomic_DNA"/>
</dbReference>
<dbReference type="OrthoDB" id="5419927at2759"/>
<proteinExistence type="predicted"/>
<evidence type="ECO:0000313" key="5">
    <source>
        <dbReference type="Proteomes" id="UP000722485"/>
    </source>
</evidence>
<dbReference type="PANTHER" id="PTHR40619:SF3">
    <property type="entry name" value="FUNGAL STAND N-TERMINAL GOODBYE DOMAIN-CONTAINING PROTEIN"/>
    <property type="match status" value="1"/>
</dbReference>
<evidence type="ECO:0000313" key="4">
    <source>
        <dbReference type="EMBL" id="KAF7558198.1"/>
    </source>
</evidence>
<sequence>MANTSTPIQGIRKRPPSVDFIDNQLHEFHPAFASPRIRFDAALGRYTFWEEMFPAAIAKVRSGEEPKKLASRGFSIRRETGWTGVLRILYAARAQYWNYTGFIGSIKKAAKRTADIRSDVETTLRDFQEQLGDVEEYVAIYATGQAADPKAFESLLENYKSQLRNALQEMKTYEDALLSKVRILHYREGHEVHLKASEGAERLSELQKESQRLRHRNLQLESQLRDERSRSRGRLAPSIPPITQDALLDLLDMPRFEEADMALIADAKADIDGRDQGQVEQLVSDAKFRQWAVDPRCRELLVHGHLRGDFRVSAISQFSAVLVENLRNVPNFRTVVFICSEHLCPDDPDAGGTSLIKSLIVQLLDQQDFNFSTISQKIKIPLLKSNDIHQLCLLFLWLVRQLDKKLSLFIVIDSINKYESPEYLEGRHVYKVLLDVLKLTARKERVPQVKILLTSPTDTVKVRDAFNEKDILSMSDVPIEGRGLDEERFGTNIGNTLFER</sequence>
<feature type="domain" description="Nephrocystin 3-like N-terminal" evidence="3">
    <location>
        <begin position="280"/>
        <end position="455"/>
    </location>
</feature>
<name>A0A9P5LNI1_9HYPO</name>
<keyword evidence="5" id="KW-1185">Reference proteome</keyword>
<keyword evidence="2" id="KW-0175">Coiled coil</keyword>
<accession>A0A9P5LNI1</accession>
<comment type="caution">
    <text evidence="4">The sequence shown here is derived from an EMBL/GenBank/DDBJ whole genome shotgun (WGS) entry which is preliminary data.</text>
</comment>
<keyword evidence="1" id="KW-0677">Repeat</keyword>
<reference evidence="4" key="1">
    <citation type="submission" date="2020-03" db="EMBL/GenBank/DDBJ databases">
        <title>Draft Genome Sequence of Cylindrodendrum hubeiense.</title>
        <authorList>
            <person name="Buettner E."/>
            <person name="Kellner H."/>
        </authorList>
    </citation>
    <scope>NUCLEOTIDE SEQUENCE</scope>
    <source>
        <strain evidence="4">IHI 201604</strain>
    </source>
</reference>
<feature type="coiled-coil region" evidence="2">
    <location>
        <begin position="156"/>
        <end position="230"/>
    </location>
</feature>
<dbReference type="Pfam" id="PF24883">
    <property type="entry name" value="NPHP3_N"/>
    <property type="match status" value="1"/>
</dbReference>
<evidence type="ECO:0000256" key="1">
    <source>
        <dbReference type="ARBA" id="ARBA00022737"/>
    </source>
</evidence>
<evidence type="ECO:0000259" key="3">
    <source>
        <dbReference type="Pfam" id="PF24883"/>
    </source>
</evidence>
<evidence type="ECO:0000256" key="2">
    <source>
        <dbReference type="SAM" id="Coils"/>
    </source>
</evidence>
<dbReference type="AlphaFoldDB" id="A0A9P5LNI1"/>
<dbReference type="InterPro" id="IPR056884">
    <property type="entry name" value="NPHP3-like_N"/>
</dbReference>
<dbReference type="PANTHER" id="PTHR40619">
    <property type="entry name" value="FUNGAL STAND N-TERMINAL GOODBYE DOMAIN-CONTAINING PROTEIN"/>
    <property type="match status" value="1"/>
</dbReference>
<dbReference type="Proteomes" id="UP000722485">
    <property type="component" value="Unassembled WGS sequence"/>
</dbReference>